<feature type="binding site" evidence="7">
    <location>
        <position position="336"/>
    </location>
    <ligand>
        <name>Zn(2+)</name>
        <dbReference type="ChEBI" id="CHEBI:29105"/>
        <note>catalytic</note>
    </ligand>
</feature>
<dbReference type="Pfam" id="PF00200">
    <property type="entry name" value="Disintegrin"/>
    <property type="match status" value="1"/>
</dbReference>
<dbReference type="InterPro" id="IPR034027">
    <property type="entry name" value="Reprolysin_adamalysin"/>
</dbReference>
<reference evidence="13" key="1">
    <citation type="submission" date="2011-10" db="EMBL/GenBank/DDBJ databases">
        <authorList>
            <consortium name="Soft-shell Turtle Genome Consortium"/>
        </authorList>
    </citation>
    <scope>NUCLEOTIDE SEQUENCE [LARGE SCALE GENOMIC DNA]</scope>
    <source>
        <strain evidence="13">Daiwa-1</strain>
    </source>
</reference>
<dbReference type="PROSITE" id="PS50214">
    <property type="entry name" value="DISINTEGRIN_2"/>
    <property type="match status" value="1"/>
</dbReference>
<dbReference type="eggNOG" id="KOG3607">
    <property type="taxonomic scope" value="Eukaryota"/>
</dbReference>
<proteinExistence type="predicted"/>
<protein>
    <submittedName>
        <fullName evidence="12">Disintegrin and metalloproteinase domain-containing protein 9-like</fullName>
    </submittedName>
</protein>
<dbReference type="HOGENOM" id="CLU_012714_4_1_1"/>
<feature type="domain" description="Peptidase M12B" evidence="11">
    <location>
        <begin position="197"/>
        <end position="391"/>
    </location>
</feature>
<feature type="disulfide bond" evidence="6">
    <location>
        <begin position="457"/>
        <end position="477"/>
    </location>
</feature>
<dbReference type="Ensembl" id="ENSPSIT00000000380.1">
    <property type="protein sequence ID" value="ENSPSIP00000000380.1"/>
    <property type="gene ID" value="ENSPSIG00000000380.1"/>
</dbReference>
<evidence type="ECO:0000256" key="1">
    <source>
        <dbReference type="ARBA" id="ARBA00004479"/>
    </source>
</evidence>
<evidence type="ECO:0000256" key="7">
    <source>
        <dbReference type="PROSITE-ProRule" id="PRU00276"/>
    </source>
</evidence>
<dbReference type="PROSITE" id="PS01186">
    <property type="entry name" value="EGF_2"/>
    <property type="match status" value="1"/>
</dbReference>
<dbReference type="PROSITE" id="PS00427">
    <property type="entry name" value="DISINTEGRIN_1"/>
    <property type="match status" value="1"/>
</dbReference>
<feature type="signal peptide" evidence="9">
    <location>
        <begin position="1"/>
        <end position="24"/>
    </location>
</feature>
<dbReference type="GO" id="GO:0004222">
    <property type="term" value="F:metalloendopeptidase activity"/>
    <property type="evidence" value="ECO:0007669"/>
    <property type="project" value="InterPro"/>
</dbReference>
<keyword evidence="13" id="KW-1185">Reference proteome</keyword>
<dbReference type="InterPro" id="IPR000742">
    <property type="entry name" value="EGF"/>
</dbReference>
<keyword evidence="7" id="KW-0479">Metal-binding</keyword>
<dbReference type="Gene3D" id="4.10.70.10">
    <property type="entry name" value="Disintegrin domain"/>
    <property type="match status" value="1"/>
</dbReference>
<dbReference type="InterPro" id="IPR024079">
    <property type="entry name" value="MetalloPept_cat_dom_sf"/>
</dbReference>
<evidence type="ECO:0000313" key="12">
    <source>
        <dbReference type="Ensembl" id="ENSPSIP00000000380.1"/>
    </source>
</evidence>
<dbReference type="AlphaFoldDB" id="K7EX70"/>
<dbReference type="InterPro" id="IPR006586">
    <property type="entry name" value="ADAM_Cys-rich"/>
</dbReference>
<dbReference type="GO" id="GO:0006508">
    <property type="term" value="P:proteolysis"/>
    <property type="evidence" value="ECO:0007669"/>
    <property type="project" value="InterPro"/>
</dbReference>
<dbReference type="Pfam" id="PF01421">
    <property type="entry name" value="Reprolysin"/>
    <property type="match status" value="1"/>
</dbReference>
<accession>K7EX70</accession>
<feature type="active site" evidence="7">
    <location>
        <position position="333"/>
    </location>
</feature>
<comment type="caution">
    <text evidence="7">Lacks conserved residue(s) required for the propagation of feature annotation.</text>
</comment>
<feature type="transmembrane region" description="Helical" evidence="8">
    <location>
        <begin position="679"/>
        <end position="700"/>
    </location>
</feature>
<evidence type="ECO:0000259" key="11">
    <source>
        <dbReference type="PROSITE" id="PS50215"/>
    </source>
</evidence>
<dbReference type="InterPro" id="IPR002870">
    <property type="entry name" value="Peptidase_M12B_N"/>
</dbReference>
<dbReference type="FunFam" id="3.40.390.10:FF:000002">
    <property type="entry name" value="Disintegrin and metalloproteinase domain-containing protein 22"/>
    <property type="match status" value="1"/>
</dbReference>
<dbReference type="GO" id="GO:0009897">
    <property type="term" value="C:external side of plasma membrane"/>
    <property type="evidence" value="ECO:0007669"/>
    <property type="project" value="TreeGrafter"/>
</dbReference>
<feature type="chain" id="PRO_5003904396" evidence="9">
    <location>
        <begin position="25"/>
        <end position="701"/>
    </location>
</feature>
<keyword evidence="7" id="KW-0862">Zinc</keyword>
<evidence type="ECO:0000256" key="3">
    <source>
        <dbReference type="ARBA" id="ARBA00022989"/>
    </source>
</evidence>
<keyword evidence="2 8" id="KW-0812">Transmembrane</keyword>
<feature type="binding site" evidence="7">
    <location>
        <position position="342"/>
    </location>
    <ligand>
        <name>Zn(2+)</name>
        <dbReference type="ChEBI" id="CHEBI:29105"/>
        <note>catalytic</note>
    </ligand>
</feature>
<dbReference type="SUPFAM" id="SSF57552">
    <property type="entry name" value="Blood coagulation inhibitor (disintegrin)"/>
    <property type="match status" value="1"/>
</dbReference>
<reference evidence="12" key="4">
    <citation type="submission" date="2025-09" db="UniProtKB">
        <authorList>
            <consortium name="Ensembl"/>
        </authorList>
    </citation>
    <scope>IDENTIFICATION</scope>
</reference>
<dbReference type="Pfam" id="PF01562">
    <property type="entry name" value="Pep_M12B_propep"/>
    <property type="match status" value="1"/>
</dbReference>
<dbReference type="InterPro" id="IPR001590">
    <property type="entry name" value="Peptidase_M12B"/>
</dbReference>
<dbReference type="OMA" id="DWCWGTA"/>
<dbReference type="PROSITE" id="PS50215">
    <property type="entry name" value="ADAM_MEPRO"/>
    <property type="match status" value="1"/>
</dbReference>
<evidence type="ECO:0000256" key="8">
    <source>
        <dbReference type="SAM" id="Phobius"/>
    </source>
</evidence>
<feature type="binding site" evidence="7">
    <location>
        <position position="332"/>
    </location>
    <ligand>
        <name>Zn(2+)</name>
        <dbReference type="ChEBI" id="CHEBI:29105"/>
        <note>catalytic</note>
    </ligand>
</feature>
<evidence type="ECO:0000256" key="2">
    <source>
        <dbReference type="ARBA" id="ARBA00022692"/>
    </source>
</evidence>
<evidence type="ECO:0000256" key="4">
    <source>
        <dbReference type="ARBA" id="ARBA00023136"/>
    </source>
</evidence>
<dbReference type="GO" id="GO:0046872">
    <property type="term" value="F:metal ion binding"/>
    <property type="evidence" value="ECO:0007669"/>
    <property type="project" value="UniProtKB-KW"/>
</dbReference>
<dbReference type="PANTHER" id="PTHR11905">
    <property type="entry name" value="ADAM A DISINTEGRIN AND METALLOPROTEASE DOMAIN"/>
    <property type="match status" value="1"/>
</dbReference>
<comment type="subcellular location">
    <subcellularLocation>
        <location evidence="1">Membrane</location>
        <topology evidence="1">Single-pass type I membrane protein</topology>
    </subcellularLocation>
</comment>
<dbReference type="InterPro" id="IPR001762">
    <property type="entry name" value="Disintegrin_dom"/>
</dbReference>
<feature type="domain" description="Disintegrin" evidence="10">
    <location>
        <begin position="399"/>
        <end position="485"/>
    </location>
</feature>
<dbReference type="Gene3D" id="3.40.390.10">
    <property type="entry name" value="Collagenase (Catalytic Domain)"/>
    <property type="match status" value="1"/>
</dbReference>
<evidence type="ECO:0000256" key="5">
    <source>
        <dbReference type="ARBA" id="ARBA00023157"/>
    </source>
</evidence>
<dbReference type="CDD" id="cd04269">
    <property type="entry name" value="ZnMc_adamalysin_II_like"/>
    <property type="match status" value="1"/>
</dbReference>
<keyword evidence="3 8" id="KW-1133">Transmembrane helix</keyword>
<dbReference type="SMART" id="SM00050">
    <property type="entry name" value="DISIN"/>
    <property type="match status" value="1"/>
</dbReference>
<dbReference type="FunFam" id="4.10.70.10:FF:000001">
    <property type="entry name" value="Disintegrin and metalloproteinase domain-containing protein 22"/>
    <property type="match status" value="1"/>
</dbReference>
<dbReference type="SMART" id="SM00608">
    <property type="entry name" value="ACR"/>
    <property type="match status" value="1"/>
</dbReference>
<dbReference type="GO" id="GO:1990913">
    <property type="term" value="C:sperm head plasma membrane"/>
    <property type="evidence" value="ECO:0007669"/>
    <property type="project" value="TreeGrafter"/>
</dbReference>
<keyword evidence="5 6" id="KW-1015">Disulfide bond</keyword>
<dbReference type="GO" id="GO:0008584">
    <property type="term" value="P:male gonad development"/>
    <property type="evidence" value="ECO:0007669"/>
    <property type="project" value="TreeGrafter"/>
</dbReference>
<keyword evidence="9" id="KW-0732">Signal</keyword>
<dbReference type="Pfam" id="PF08516">
    <property type="entry name" value="ADAM_CR"/>
    <property type="match status" value="1"/>
</dbReference>
<sequence length="701" mass="78059">GQGLLLRLGISVVLLGPLMPSTDGCSPPTPGFASYEVIVPRKLAPKEASAPKDKVSYAIKAEGKIHIVHLKQKKGFLVKNFPVFTYDDRGQLKVDQPHIPDDCYYHGYVEDTPESLAALNICSGLRGFFQIGSLSYGIEPVENSFTFQHLLYRSEEMEPMPVTCDVTDGESKRPAALMESRKDLTGKDLTIRFRHTKYIELFIVGDKNLFDHHGKNQTNVTYFVVDTVNMVDSHFQPLKIRVLLIGLEIWTQSNLIRIPQDIRLLLQGFNDWRRLNLAQRVKHDVAHLFIYKNFGKLVGRAYVSGICENYYGAAVEAYIYKGPILFSKVVCHELGHNLGMEHDQEGCMCGNQKSCIMSEGNSKTSLFSNCSKEDFLYLMDQGKGNCLYNVPGPHKLFTIQRCGNKVVDQGEECDCGDRIQCRKDPCCHHNCTLKRGAVCSVGQCCRKCKFLPSGKTCRAISDECDLPEYCNGIFEWCPEDVYEQDGNPCSDNGYCYKGKCATHNLQCESIFGKGAKAAPKMCFNELNLKADRFGNCGGDGKETEFAKCDLNNSLCGRLQCVNVKTIPVLEEYETIIQTPVVNGWCWGIDAGIDIIDIGMVIDGTMCGKTKLCLNRTCTAASMIKKACNENIHCSGKGVCNNNKNCHCIWGWAPPNCQFHGFGGSIDSGPPPSKLHYEIWWVYWAIFGLGLLLLIGLIAAAI</sequence>
<dbReference type="Proteomes" id="UP000007267">
    <property type="component" value="Unassembled WGS sequence"/>
</dbReference>
<evidence type="ECO:0000259" key="10">
    <source>
        <dbReference type="PROSITE" id="PS50214"/>
    </source>
</evidence>
<keyword evidence="4 8" id="KW-0472">Membrane</keyword>
<dbReference type="PANTHER" id="PTHR11905:SF120">
    <property type="entry name" value="DISINTEGRIN AND METALLOPROTEINASE DOMAIN-CONTAINING PROTEIN 1A"/>
    <property type="match status" value="1"/>
</dbReference>
<dbReference type="SUPFAM" id="SSF55486">
    <property type="entry name" value="Metalloproteases ('zincins'), catalytic domain"/>
    <property type="match status" value="1"/>
</dbReference>
<reference evidence="13" key="2">
    <citation type="journal article" date="2013" name="Nat. Genet.">
        <title>The draft genomes of soft-shell turtle and green sea turtle yield insights into the development and evolution of the turtle-specific body plan.</title>
        <authorList>
            <person name="Wang Z."/>
            <person name="Pascual-Anaya J."/>
            <person name="Zadissa A."/>
            <person name="Li W."/>
            <person name="Niimura Y."/>
            <person name="Huang Z."/>
            <person name="Li C."/>
            <person name="White S."/>
            <person name="Xiong Z."/>
            <person name="Fang D."/>
            <person name="Wang B."/>
            <person name="Ming Y."/>
            <person name="Chen Y."/>
            <person name="Zheng Y."/>
            <person name="Kuraku S."/>
            <person name="Pignatelli M."/>
            <person name="Herrero J."/>
            <person name="Beal K."/>
            <person name="Nozawa M."/>
            <person name="Li Q."/>
            <person name="Wang J."/>
            <person name="Zhang H."/>
            <person name="Yu L."/>
            <person name="Shigenobu S."/>
            <person name="Wang J."/>
            <person name="Liu J."/>
            <person name="Flicek P."/>
            <person name="Searle S."/>
            <person name="Wang J."/>
            <person name="Kuratani S."/>
            <person name="Yin Y."/>
            <person name="Aken B."/>
            <person name="Zhang G."/>
            <person name="Irie N."/>
        </authorList>
    </citation>
    <scope>NUCLEOTIDE SEQUENCE [LARGE SCALE GENOMIC DNA]</scope>
    <source>
        <strain evidence="13">Daiwa-1</strain>
    </source>
</reference>
<evidence type="ECO:0000313" key="13">
    <source>
        <dbReference type="Proteomes" id="UP000007267"/>
    </source>
</evidence>
<organism evidence="12 13">
    <name type="scientific">Pelodiscus sinensis</name>
    <name type="common">Chinese softshell turtle</name>
    <name type="synonym">Trionyx sinensis</name>
    <dbReference type="NCBI Taxonomy" id="13735"/>
    <lineage>
        <taxon>Eukaryota</taxon>
        <taxon>Metazoa</taxon>
        <taxon>Chordata</taxon>
        <taxon>Craniata</taxon>
        <taxon>Vertebrata</taxon>
        <taxon>Euteleostomi</taxon>
        <taxon>Archelosauria</taxon>
        <taxon>Testudinata</taxon>
        <taxon>Testudines</taxon>
        <taxon>Cryptodira</taxon>
        <taxon>Trionychia</taxon>
        <taxon>Trionychidae</taxon>
        <taxon>Pelodiscus</taxon>
    </lineage>
</organism>
<evidence type="ECO:0000256" key="6">
    <source>
        <dbReference type="PROSITE-ProRule" id="PRU00068"/>
    </source>
</evidence>
<dbReference type="EMBL" id="AGCU01028620">
    <property type="status" value="NOT_ANNOTATED_CDS"/>
    <property type="molecule type" value="Genomic_DNA"/>
</dbReference>
<dbReference type="InterPro" id="IPR018358">
    <property type="entry name" value="Disintegrin_CS"/>
</dbReference>
<reference evidence="12" key="3">
    <citation type="submission" date="2025-08" db="UniProtKB">
        <authorList>
            <consortium name="Ensembl"/>
        </authorList>
    </citation>
    <scope>IDENTIFICATION</scope>
</reference>
<dbReference type="InterPro" id="IPR036436">
    <property type="entry name" value="Disintegrin_dom_sf"/>
</dbReference>
<dbReference type="GeneTree" id="ENSGT00940000161067"/>
<evidence type="ECO:0000256" key="9">
    <source>
        <dbReference type="SAM" id="SignalP"/>
    </source>
</evidence>
<name>K7EX70_PELSI</name>